<keyword evidence="6" id="KW-0408">Iron</keyword>
<dbReference type="Gene3D" id="3.40.50.970">
    <property type="match status" value="2"/>
</dbReference>
<dbReference type="Gene3D" id="3.40.50.920">
    <property type="match status" value="1"/>
</dbReference>
<feature type="domain" description="4Fe-4S ferredoxin-type" evidence="8">
    <location>
        <begin position="779"/>
        <end position="808"/>
    </location>
</feature>
<dbReference type="InterPro" id="IPR017900">
    <property type="entry name" value="4Fe4S_Fe_S_CS"/>
</dbReference>
<dbReference type="RefSeq" id="WP_221032154.1">
    <property type="nucleotide sequence ID" value="NZ_CP139781.1"/>
</dbReference>
<dbReference type="Proteomes" id="UP000738431">
    <property type="component" value="Chromosome"/>
</dbReference>
<dbReference type="InterPro" id="IPR033412">
    <property type="entry name" value="PFOR_II"/>
</dbReference>
<dbReference type="SUPFAM" id="SSF52518">
    <property type="entry name" value="Thiamin diphosphate-binding fold (THDP-binding)"/>
    <property type="match status" value="2"/>
</dbReference>
<dbReference type="InterPro" id="IPR029061">
    <property type="entry name" value="THDP-binding"/>
</dbReference>
<keyword evidence="5" id="KW-0560">Oxidoreductase</keyword>
<sequence>MVASKPKYPGIRITTNGNQLVSSYTEARITDAGIFYPITPSTEMGEMYEFARAKGQLNVWGRPTLAIECEGEHAAQGGAIATSVTGKRVVNFTSGQGIVYGIEQYYHAPGKLSTMVLEVAARALTKHALNVHCGHDDIYAALDTGWIMLFAKDAQQAADQAIILRRVTEQALTPGMNIQDGFLTSHLERTFLKHESELLREYLGSPDDIIECPTEAQKTLFGPTRRRIPKVIDLTNPALIGPVQNQEHYMNGVVARRNNFVEPILGMLEDAYHDWAALTGRNYGLVSEYKNDDAEVTFVTLGSAAENIEAAVDHLRATRGAKVGSVHVNVLRPFPQAAVVNALKGKKSVIILERTDEPLAGDNPLAREVRAALTKAYIHPGFPHRKGLPVIEQHEVPRNFSGCYGMGSRDFRPEHVIGAYEFVAEGRARQDGHTAAQGYTFFNLGVDHPYSVCADETPSLLPDKAVAVRLHSIGGWGMITTGKNLAEIIGDLGTHVAERDNVTDANGNPQEVIHVSANPKYGSEKKGSPTSYFLTAAPERVRVNCDLKHVNVVLCCDPKAFTHINPLEGLVEGGAFIWESSETPEKAWTRIPAKYRQEIIEKQIKVYILPGFDIAKAATNRPDLQLRMQGNSFLGAFFKVSPLLEQFGISEELFRDLVRAQYQKKFGKFGEAVIESNMTVMTAGGERIQLVPYGPIDAPDTSSMRGELLLPTNSDCGGRCGCTPSEEQAEGLPMYKTETFDAEFRAGLGYNQPASPLAAVGVMAAGSGATASKYGARRETPKYFAENCTQCMECITSCPDTALPNTAQDLQTILNTAVDNYVTDAEQRAAIHAAIPDIDGAIREQMLANAKAKEGETVRELVMNIVRSTPSISADAALELDGILNILPLSYLKVPAVFLSKERKEKGAGGIFSIFVSDLCKGCGLCVEECGDHDALRMIEDTEEYNAELLSATEFLRLLPDTDQKYLGLYNDAAPEQSRPAALRNHMMVNRNYDALVSGDGACAGCGEKPVLHSLASVTEAYMRPIFHAKADRLTEKFGKLKREGTTALEKLKAENPTSYATWKRMVAHIVMGLGGDTDKDTDARLAARGEISDQEAVNAICAVIKQEAFNHKIMQTIDGRLSNGMSVMAMGAHTGCNTVYGSTPPNNPHPYPWLNSLFQDGATITWMMGETFITDNARRSVIPERLIDHLFAGDELDQASYFNYTHFTDALMTDQEIKELPKVWCVGGDGGMGDIGFQNVSKVILQNRPNVKLLMLDTQVYSNTGGQNSDHSPMTGGFDMNQAGAASQGKLSEMKNIAECFLNGHGSPFLAQVSMADSAKLYQSMISALEYRGVAFFQAYTTCQPEHGVADNMATKQAERARESRCLPEFVFDPRLGESYAEALSLKGNKNPDRDWTTLTYSDTDEKYAYTIAHWACTEARFRQHIKKASADEVEHMEHLEDVLLRVTQQDVVYRRYNDPASRAYIPDFGVYLKLDAGNGKHVFMKMTRQMVLFCVERRKAWRMLQSHAGIVNKDYLAQKELLAKVDKGEISIEDLKAKGRALLEVEA</sequence>
<dbReference type="InterPro" id="IPR019752">
    <property type="entry name" value="Pyrv/ketoisovalerate_OxRed_cat"/>
</dbReference>
<evidence type="ECO:0000256" key="4">
    <source>
        <dbReference type="ARBA" id="ARBA00022982"/>
    </source>
</evidence>
<dbReference type="Pfam" id="PF01855">
    <property type="entry name" value="POR_N"/>
    <property type="match status" value="1"/>
</dbReference>
<keyword evidence="1" id="KW-0813">Transport</keyword>
<proteinExistence type="predicted"/>
<evidence type="ECO:0000256" key="1">
    <source>
        <dbReference type="ARBA" id="ARBA00022448"/>
    </source>
</evidence>
<keyword evidence="10" id="KW-1185">Reference proteome</keyword>
<gene>
    <name evidence="9" type="ORF">K1X11_009765</name>
</gene>
<evidence type="ECO:0000256" key="2">
    <source>
        <dbReference type="ARBA" id="ARBA00022485"/>
    </source>
</evidence>
<dbReference type="InterPro" id="IPR011766">
    <property type="entry name" value="TPP_enzyme_TPP-bd"/>
</dbReference>
<dbReference type="InterPro" id="IPR002880">
    <property type="entry name" value="Pyrv_Fd/Flavodoxin_OxRdtase_N"/>
</dbReference>
<evidence type="ECO:0000256" key="6">
    <source>
        <dbReference type="ARBA" id="ARBA00023004"/>
    </source>
</evidence>
<dbReference type="SUPFAM" id="SSF54862">
    <property type="entry name" value="4Fe-4S ferredoxins"/>
    <property type="match status" value="1"/>
</dbReference>
<evidence type="ECO:0000256" key="3">
    <source>
        <dbReference type="ARBA" id="ARBA00022723"/>
    </source>
</evidence>
<dbReference type="InterPro" id="IPR017896">
    <property type="entry name" value="4Fe4S_Fe-S-bd"/>
</dbReference>
<dbReference type="CDD" id="cd07034">
    <property type="entry name" value="TPP_PYR_PFOR_IOR-alpha_like"/>
    <property type="match status" value="1"/>
</dbReference>
<keyword evidence="7" id="KW-0411">Iron-sulfur</keyword>
<keyword evidence="3" id="KW-0479">Metal-binding</keyword>
<dbReference type="PANTHER" id="PTHR32154">
    <property type="entry name" value="PYRUVATE-FLAVODOXIN OXIDOREDUCTASE-RELATED"/>
    <property type="match status" value="1"/>
</dbReference>
<evidence type="ECO:0000259" key="8">
    <source>
        <dbReference type="PROSITE" id="PS51379"/>
    </source>
</evidence>
<dbReference type="PANTHER" id="PTHR32154:SF0">
    <property type="entry name" value="PYRUVATE-FLAVODOXIN OXIDOREDUCTASE-RELATED"/>
    <property type="match status" value="1"/>
</dbReference>
<dbReference type="EMBL" id="CP139781">
    <property type="protein sequence ID" value="WRQ89693.1"/>
    <property type="molecule type" value="Genomic_DNA"/>
</dbReference>
<dbReference type="Pfam" id="PF17147">
    <property type="entry name" value="PFOR_II"/>
    <property type="match status" value="1"/>
</dbReference>
<dbReference type="SUPFAM" id="SSF52922">
    <property type="entry name" value="TK C-terminal domain-like"/>
    <property type="match status" value="1"/>
</dbReference>
<evidence type="ECO:0000256" key="5">
    <source>
        <dbReference type="ARBA" id="ARBA00023002"/>
    </source>
</evidence>
<dbReference type="InterPro" id="IPR009014">
    <property type="entry name" value="Transketo_C/PFOR_II"/>
</dbReference>
<dbReference type="PROSITE" id="PS51379">
    <property type="entry name" value="4FE4S_FER_2"/>
    <property type="match status" value="2"/>
</dbReference>
<dbReference type="SUPFAM" id="SSF53323">
    <property type="entry name" value="Pyruvate-ferredoxin oxidoreductase, PFOR, domain III"/>
    <property type="match status" value="1"/>
</dbReference>
<dbReference type="PROSITE" id="PS00198">
    <property type="entry name" value="4FE4S_FER_1"/>
    <property type="match status" value="2"/>
</dbReference>
<protein>
    <submittedName>
        <fullName evidence="9">2-oxoacid:acceptor oxidoreductase family protein</fullName>
    </submittedName>
</protein>
<dbReference type="Gene3D" id="3.40.920.10">
    <property type="entry name" value="Pyruvate-ferredoxin oxidoreductase, PFOR, domain III"/>
    <property type="match status" value="1"/>
</dbReference>
<dbReference type="InterPro" id="IPR002869">
    <property type="entry name" value="Pyrv_flavodox_OxRed_cen"/>
</dbReference>
<feature type="domain" description="4Fe-4S ferredoxin-type" evidence="8">
    <location>
        <begin position="910"/>
        <end position="941"/>
    </location>
</feature>
<keyword evidence="4" id="KW-0249">Electron transport</keyword>
<organism evidence="9 10">
    <name type="scientific">Actomonas aquatica</name>
    <dbReference type="NCBI Taxonomy" id="2866162"/>
    <lineage>
        <taxon>Bacteria</taxon>
        <taxon>Pseudomonadati</taxon>
        <taxon>Verrucomicrobiota</taxon>
        <taxon>Opitutia</taxon>
        <taxon>Opitutales</taxon>
        <taxon>Opitutaceae</taxon>
        <taxon>Actomonas</taxon>
    </lineage>
</organism>
<dbReference type="Pfam" id="PF02775">
    <property type="entry name" value="TPP_enzyme_C"/>
    <property type="match status" value="1"/>
</dbReference>
<dbReference type="Pfam" id="PF01558">
    <property type="entry name" value="POR"/>
    <property type="match status" value="1"/>
</dbReference>
<reference evidence="9 10" key="1">
    <citation type="submission" date="2023-12" db="EMBL/GenBank/DDBJ databases">
        <title>Description of an unclassified Opitutus bacterium of Verrucomicrobiota.</title>
        <authorList>
            <person name="Zhang D.-F."/>
        </authorList>
    </citation>
    <scope>NUCLEOTIDE SEQUENCE [LARGE SCALE GENOMIC DNA]</scope>
    <source>
        <strain evidence="9 10">WL0086</strain>
    </source>
</reference>
<keyword evidence="2" id="KW-0004">4Fe-4S</keyword>
<name>A0ABZ1CEP0_9BACT</name>
<accession>A0ABZ1CEP0</accession>
<evidence type="ECO:0000256" key="7">
    <source>
        <dbReference type="ARBA" id="ARBA00023014"/>
    </source>
</evidence>
<evidence type="ECO:0000313" key="9">
    <source>
        <dbReference type="EMBL" id="WRQ89693.1"/>
    </source>
</evidence>
<evidence type="ECO:0000313" key="10">
    <source>
        <dbReference type="Proteomes" id="UP000738431"/>
    </source>
</evidence>
<dbReference type="InterPro" id="IPR050722">
    <property type="entry name" value="Pyruvate:ferred/Flavod_OxRd"/>
</dbReference>